<comment type="caution">
    <text evidence="3">The sequence shown here is derived from an EMBL/GenBank/DDBJ whole genome shotgun (WGS) entry which is preliminary data.</text>
</comment>
<sequence>MLGLSIGVSNVGEALPGPVYFLLSGLNTAAVGIIALAAVQLSNRTFKDKLTRIIVLLTAPTGMLYNAAWYFPVLVFSAGCATIVHDYRWVHRPVRAAQRWLMPGTGTEDQLRDANDMEERASRVTTPAILLRPPHAEAGGLPFHRDTTAAASRRTVSNDGQAYSANQTDYERRVGPQSID</sequence>
<feature type="compositionally biased region" description="Polar residues" evidence="1">
    <location>
        <begin position="154"/>
        <end position="168"/>
    </location>
</feature>
<dbReference type="EMBL" id="JAQQWE010000003">
    <property type="protein sequence ID" value="KAK7959601.1"/>
    <property type="molecule type" value="Genomic_DNA"/>
</dbReference>
<reference evidence="3 4" key="1">
    <citation type="submission" date="2023-01" db="EMBL/GenBank/DDBJ databases">
        <title>Analysis of 21 Apiospora genomes using comparative genomics revels a genus with tremendous synthesis potential of carbohydrate active enzymes and secondary metabolites.</title>
        <authorList>
            <person name="Sorensen T."/>
        </authorList>
    </citation>
    <scope>NUCLEOTIDE SEQUENCE [LARGE SCALE GENOMIC DNA]</scope>
    <source>
        <strain evidence="3 4">CBS 24483</strain>
    </source>
</reference>
<evidence type="ECO:0000256" key="1">
    <source>
        <dbReference type="SAM" id="MobiDB-lite"/>
    </source>
</evidence>
<dbReference type="GeneID" id="92073739"/>
<feature type="region of interest" description="Disordered" evidence="1">
    <location>
        <begin position="134"/>
        <end position="180"/>
    </location>
</feature>
<proteinExistence type="predicted"/>
<dbReference type="Proteomes" id="UP001391051">
    <property type="component" value="Unassembled WGS sequence"/>
</dbReference>
<keyword evidence="2" id="KW-0812">Transmembrane</keyword>
<feature type="transmembrane region" description="Helical" evidence="2">
    <location>
        <begin position="20"/>
        <end position="41"/>
    </location>
</feature>
<accession>A0ABR1QMM7</accession>
<organism evidence="3 4">
    <name type="scientific">Apiospora aurea</name>
    <dbReference type="NCBI Taxonomy" id="335848"/>
    <lineage>
        <taxon>Eukaryota</taxon>
        <taxon>Fungi</taxon>
        <taxon>Dikarya</taxon>
        <taxon>Ascomycota</taxon>
        <taxon>Pezizomycotina</taxon>
        <taxon>Sordariomycetes</taxon>
        <taxon>Xylariomycetidae</taxon>
        <taxon>Amphisphaeriales</taxon>
        <taxon>Apiosporaceae</taxon>
        <taxon>Apiospora</taxon>
    </lineage>
</organism>
<dbReference type="PANTHER" id="PTHR33567">
    <property type="entry name" value="CHROMATE ION TRANSPORTER (EUROFUNG)"/>
    <property type="match status" value="1"/>
</dbReference>
<dbReference type="PANTHER" id="PTHR33567:SF3">
    <property type="entry name" value="CHROMATE ION TRANSPORTER (EUROFUNG)"/>
    <property type="match status" value="1"/>
</dbReference>
<evidence type="ECO:0000256" key="2">
    <source>
        <dbReference type="SAM" id="Phobius"/>
    </source>
</evidence>
<keyword evidence="2" id="KW-0472">Membrane</keyword>
<dbReference type="RefSeq" id="XP_066703304.1">
    <property type="nucleotide sequence ID" value="XM_066840677.1"/>
</dbReference>
<evidence type="ECO:0000313" key="4">
    <source>
        <dbReference type="Proteomes" id="UP001391051"/>
    </source>
</evidence>
<keyword evidence="2" id="KW-1133">Transmembrane helix</keyword>
<gene>
    <name evidence="3" type="ORF">PG986_004455</name>
</gene>
<protein>
    <submittedName>
        <fullName evidence="3">Uncharacterized protein</fullName>
    </submittedName>
</protein>
<keyword evidence="4" id="KW-1185">Reference proteome</keyword>
<name>A0ABR1QMM7_9PEZI</name>
<evidence type="ECO:0000313" key="3">
    <source>
        <dbReference type="EMBL" id="KAK7959601.1"/>
    </source>
</evidence>